<proteinExistence type="predicted"/>
<dbReference type="Proteomes" id="UP000887458">
    <property type="component" value="Unassembled WGS sequence"/>
</dbReference>
<accession>A0ABQ8JND4</accession>
<evidence type="ECO:0008006" key="4">
    <source>
        <dbReference type="Google" id="ProtNLM"/>
    </source>
</evidence>
<feature type="chain" id="PRO_5047047373" description="Secreted protein" evidence="1">
    <location>
        <begin position="19"/>
        <end position="99"/>
    </location>
</feature>
<keyword evidence="1" id="KW-0732">Signal</keyword>
<evidence type="ECO:0000313" key="2">
    <source>
        <dbReference type="EMBL" id="KAH9424115.1"/>
    </source>
</evidence>
<protein>
    <recommendedName>
        <fullName evidence="4">Secreted protein</fullName>
    </recommendedName>
</protein>
<sequence>MIILECSLSSILLLTVECIGLFGQCTRTCDASIETDTDVVADDEDDADVDDDDDDDDERVLSFELLVKFLKQEDNGSADALRSNALLSNLIMVNKFIFS</sequence>
<feature type="signal peptide" evidence="1">
    <location>
        <begin position="1"/>
        <end position="18"/>
    </location>
</feature>
<reference evidence="2 3" key="2">
    <citation type="journal article" date="2022" name="Mol. Biol. Evol.">
        <title>Comparative Genomics Reveals Insights into the Divergent Evolution of Astigmatic Mites and Household Pest Adaptations.</title>
        <authorList>
            <person name="Xiong Q."/>
            <person name="Wan A.T."/>
            <person name="Liu X."/>
            <person name="Fung C.S."/>
            <person name="Xiao X."/>
            <person name="Malainual N."/>
            <person name="Hou J."/>
            <person name="Wang L."/>
            <person name="Wang M."/>
            <person name="Yang K.Y."/>
            <person name="Cui Y."/>
            <person name="Leung E.L."/>
            <person name="Nong W."/>
            <person name="Shin S.K."/>
            <person name="Au S.W."/>
            <person name="Jeong K.Y."/>
            <person name="Chew F.T."/>
            <person name="Hui J.H."/>
            <person name="Leung T.F."/>
            <person name="Tungtrongchitr A."/>
            <person name="Zhong N."/>
            <person name="Liu Z."/>
            <person name="Tsui S.K."/>
        </authorList>
    </citation>
    <scope>NUCLEOTIDE SEQUENCE [LARGE SCALE GENOMIC DNA]</scope>
    <source>
        <strain evidence="2">Derp</strain>
    </source>
</reference>
<dbReference type="EMBL" id="NJHN03000029">
    <property type="protein sequence ID" value="KAH9424115.1"/>
    <property type="molecule type" value="Genomic_DNA"/>
</dbReference>
<name>A0ABQ8JND4_DERPT</name>
<evidence type="ECO:0000313" key="3">
    <source>
        <dbReference type="Proteomes" id="UP000887458"/>
    </source>
</evidence>
<comment type="caution">
    <text evidence="2">The sequence shown here is derived from an EMBL/GenBank/DDBJ whole genome shotgun (WGS) entry which is preliminary data.</text>
</comment>
<evidence type="ECO:0000256" key="1">
    <source>
        <dbReference type="SAM" id="SignalP"/>
    </source>
</evidence>
<reference evidence="2 3" key="1">
    <citation type="journal article" date="2018" name="J. Allergy Clin. Immunol.">
        <title>High-quality assembly of Dermatophagoides pteronyssinus genome and transcriptome reveals a wide range of novel allergens.</title>
        <authorList>
            <person name="Liu X.Y."/>
            <person name="Yang K.Y."/>
            <person name="Wang M.Q."/>
            <person name="Kwok J.S."/>
            <person name="Zeng X."/>
            <person name="Yang Z."/>
            <person name="Xiao X.J."/>
            <person name="Lau C.P."/>
            <person name="Li Y."/>
            <person name="Huang Z.M."/>
            <person name="Ba J.G."/>
            <person name="Yim A.K."/>
            <person name="Ouyang C.Y."/>
            <person name="Ngai S.M."/>
            <person name="Chan T.F."/>
            <person name="Leung E.L."/>
            <person name="Liu L."/>
            <person name="Liu Z.G."/>
            <person name="Tsui S.K."/>
        </authorList>
    </citation>
    <scope>NUCLEOTIDE SEQUENCE [LARGE SCALE GENOMIC DNA]</scope>
    <source>
        <strain evidence="2">Derp</strain>
    </source>
</reference>
<keyword evidence="3" id="KW-1185">Reference proteome</keyword>
<organism evidence="2 3">
    <name type="scientific">Dermatophagoides pteronyssinus</name>
    <name type="common">European house dust mite</name>
    <dbReference type="NCBI Taxonomy" id="6956"/>
    <lineage>
        <taxon>Eukaryota</taxon>
        <taxon>Metazoa</taxon>
        <taxon>Ecdysozoa</taxon>
        <taxon>Arthropoda</taxon>
        <taxon>Chelicerata</taxon>
        <taxon>Arachnida</taxon>
        <taxon>Acari</taxon>
        <taxon>Acariformes</taxon>
        <taxon>Sarcoptiformes</taxon>
        <taxon>Astigmata</taxon>
        <taxon>Psoroptidia</taxon>
        <taxon>Analgoidea</taxon>
        <taxon>Pyroglyphidae</taxon>
        <taxon>Dermatophagoidinae</taxon>
        <taxon>Dermatophagoides</taxon>
    </lineage>
</organism>
<gene>
    <name evidence="2" type="ORF">DERP_004297</name>
</gene>